<evidence type="ECO:0000259" key="2">
    <source>
        <dbReference type="Pfam" id="PF00149"/>
    </source>
</evidence>
<dbReference type="GO" id="GO:0016787">
    <property type="term" value="F:hydrolase activity"/>
    <property type="evidence" value="ECO:0007669"/>
    <property type="project" value="UniProtKB-KW"/>
</dbReference>
<evidence type="ECO:0000256" key="1">
    <source>
        <dbReference type="ARBA" id="ARBA00022801"/>
    </source>
</evidence>
<protein>
    <recommendedName>
        <fullName evidence="2">Calcineurin-like phosphoesterase domain-containing protein</fullName>
    </recommendedName>
</protein>
<dbReference type="EMBL" id="BHGK01000001">
    <property type="protein sequence ID" value="GCA66821.1"/>
    <property type="molecule type" value="Genomic_DNA"/>
</dbReference>
<dbReference type="InterPro" id="IPR041796">
    <property type="entry name" value="Mre11_N"/>
</dbReference>
<proteinExistence type="predicted"/>
<dbReference type="PANTHER" id="PTHR30337">
    <property type="entry name" value="COMPONENT OF ATP-DEPENDENT DSDNA EXONUCLEASE"/>
    <property type="match status" value="1"/>
</dbReference>
<dbReference type="RefSeq" id="WP_117603244.1">
    <property type="nucleotide sequence ID" value="NZ_BHGK01000001.1"/>
</dbReference>
<comment type="caution">
    <text evidence="3">The sequence shown here is derived from an EMBL/GenBank/DDBJ whole genome shotgun (WGS) entry which is preliminary data.</text>
</comment>
<gene>
    <name evidence="3" type="ORF">KGMB01110_12570</name>
</gene>
<evidence type="ECO:0000313" key="3">
    <source>
        <dbReference type="EMBL" id="GCA66821.1"/>
    </source>
</evidence>
<dbReference type="InterPro" id="IPR004843">
    <property type="entry name" value="Calcineurin-like_PHP"/>
</dbReference>
<dbReference type="InterPro" id="IPR029052">
    <property type="entry name" value="Metallo-depent_PP-like"/>
</dbReference>
<dbReference type="Proteomes" id="UP000265643">
    <property type="component" value="Unassembled WGS sequence"/>
</dbReference>
<dbReference type="Gene3D" id="3.60.21.10">
    <property type="match status" value="1"/>
</dbReference>
<accession>A0A391NZW4</accession>
<keyword evidence="4" id="KW-1185">Reference proteome</keyword>
<feature type="domain" description="Calcineurin-like phosphoesterase" evidence="2">
    <location>
        <begin position="1"/>
        <end position="186"/>
    </location>
</feature>
<reference evidence="4" key="1">
    <citation type="submission" date="2018-09" db="EMBL/GenBank/DDBJ databases">
        <title>Draft Genome Sequence of Mediterraneibacter sp. KCTC 15684.</title>
        <authorList>
            <person name="Kim J.S."/>
            <person name="Han K.I."/>
            <person name="Suh M.K."/>
            <person name="Lee K.C."/>
            <person name="Eom M.K."/>
            <person name="Lee J.H."/>
            <person name="Park S.H."/>
            <person name="Kang S.W."/>
            <person name="Park J.E."/>
            <person name="Oh B.S."/>
            <person name="Yu S.Y."/>
            <person name="Choi S.H."/>
            <person name="Lee D.H."/>
            <person name="Yoon H."/>
            <person name="Kim B."/>
            <person name="Yang S.J."/>
            <person name="Lee J.S."/>
        </authorList>
    </citation>
    <scope>NUCLEOTIDE SEQUENCE [LARGE SCALE GENOMIC DNA]</scope>
    <source>
        <strain evidence="4">KCTC 15684</strain>
    </source>
</reference>
<sequence>MHFIHIADIHLGAAPEVGERYKEQRNREIWDTFRRLLRRCEEERVELLLIAGDLFHRQPLKRELKEVNAMFAQLSVTQVVLIAGNHDYIGKNSAYREFVWAENVHPLFSSEMQSVVFPELKLAVYGFGYDKREITEAKYDAAEAPGEYPYEILLAHGGDGTHIPMNFRKMQSLGYSYIAMGHIHKPQIFAGEERNPASQNFFSKGQYRGQAMAYAGALEPIDAGDLGKHGYIEGVLDEKGCRVKFFPFAYRSYQELTVKVDSEMSLAELRAKLCRLTMSEEQNRDFYRIRLEGSKHPGQEFCLEELDESGRILKLEDQTHPDYDFERLAAENRGNLLGEYIASFLDTDTGRDGTGAHDLGTPEMETLERMALYEGVKALLGE</sequence>
<dbReference type="CDD" id="cd00840">
    <property type="entry name" value="MPP_Mre11_N"/>
    <property type="match status" value="1"/>
</dbReference>
<dbReference type="AlphaFoldDB" id="A0A391NZW4"/>
<organism evidence="3 4">
    <name type="scientific">Mediterraneibacter butyricigenes</name>
    <dbReference type="NCBI Taxonomy" id="2316025"/>
    <lineage>
        <taxon>Bacteria</taxon>
        <taxon>Bacillati</taxon>
        <taxon>Bacillota</taxon>
        <taxon>Clostridia</taxon>
        <taxon>Lachnospirales</taxon>
        <taxon>Lachnospiraceae</taxon>
        <taxon>Mediterraneibacter</taxon>
    </lineage>
</organism>
<dbReference type="Pfam" id="PF00149">
    <property type="entry name" value="Metallophos"/>
    <property type="match status" value="1"/>
</dbReference>
<name>A0A391NZW4_9FIRM</name>
<evidence type="ECO:0000313" key="4">
    <source>
        <dbReference type="Proteomes" id="UP000265643"/>
    </source>
</evidence>
<keyword evidence="1" id="KW-0378">Hydrolase</keyword>
<dbReference type="SUPFAM" id="SSF56300">
    <property type="entry name" value="Metallo-dependent phosphatases"/>
    <property type="match status" value="1"/>
</dbReference>
<dbReference type="InterPro" id="IPR050535">
    <property type="entry name" value="DNA_Repair-Maintenance_Comp"/>
</dbReference>